<organism evidence="1 2">
    <name type="scientific">Pelotomaculum isophthalicicum JI</name>
    <dbReference type="NCBI Taxonomy" id="947010"/>
    <lineage>
        <taxon>Bacteria</taxon>
        <taxon>Bacillati</taxon>
        <taxon>Bacillota</taxon>
        <taxon>Clostridia</taxon>
        <taxon>Eubacteriales</taxon>
        <taxon>Desulfotomaculaceae</taxon>
        <taxon>Pelotomaculum</taxon>
    </lineage>
</organism>
<keyword evidence="2" id="KW-1185">Reference proteome</keyword>
<proteinExistence type="predicted"/>
<evidence type="ECO:0000313" key="1">
    <source>
        <dbReference type="EMBL" id="MDF9406761.1"/>
    </source>
</evidence>
<evidence type="ECO:0000313" key="2">
    <source>
        <dbReference type="Proteomes" id="UP001154312"/>
    </source>
</evidence>
<comment type="caution">
    <text evidence="1">The sequence shown here is derived from an EMBL/GenBank/DDBJ whole genome shotgun (WGS) entry which is preliminary data.</text>
</comment>
<protein>
    <submittedName>
        <fullName evidence="1">Uncharacterized protein</fullName>
    </submittedName>
</protein>
<sequence>MGDNTDNVYCHLSLLFRILLLNRRYRLVDRRLGRLDYRRRWGRQTLSIE</sequence>
<dbReference type="Proteomes" id="UP001154312">
    <property type="component" value="Unassembled WGS sequence"/>
</dbReference>
<reference evidence="1" key="1">
    <citation type="submission" date="2022-02" db="EMBL/GenBank/DDBJ databases">
        <authorList>
            <person name="Leng L."/>
        </authorList>
    </citation>
    <scope>NUCLEOTIDE SEQUENCE</scope>
    <source>
        <strain evidence="1">JI</strain>
    </source>
</reference>
<gene>
    <name evidence="1" type="ORF">L7E55_00045</name>
</gene>
<accession>A0A9X4JUQ4</accession>
<dbReference type="RefSeq" id="WP_277441905.1">
    <property type="nucleotide sequence ID" value="NZ_JAKOAV010000001.1"/>
</dbReference>
<dbReference type="AlphaFoldDB" id="A0A9X4JUQ4"/>
<dbReference type="EMBL" id="JAKOAV010000001">
    <property type="protein sequence ID" value="MDF9406761.1"/>
    <property type="molecule type" value="Genomic_DNA"/>
</dbReference>
<name>A0A9X4JUQ4_9FIRM</name>